<dbReference type="Proteomes" id="UP000247790">
    <property type="component" value="Unassembled WGS sequence"/>
</dbReference>
<name>A0A2V4VNU0_PAEBA</name>
<dbReference type="PANTHER" id="PTHR31143">
    <property type="match status" value="1"/>
</dbReference>
<evidence type="ECO:0000313" key="4">
    <source>
        <dbReference type="Proteomes" id="UP000247790"/>
    </source>
</evidence>
<dbReference type="Proteomes" id="UP000509327">
    <property type="component" value="Chromosome"/>
</dbReference>
<dbReference type="PROSITE" id="PS51186">
    <property type="entry name" value="GNAT"/>
    <property type="match status" value="1"/>
</dbReference>
<accession>A0A2V4VNU0</accession>
<dbReference type="OrthoDB" id="2773476at2"/>
<keyword evidence="2" id="KW-0808">Transferase</keyword>
<evidence type="ECO:0000313" key="2">
    <source>
        <dbReference type="EMBL" id="PYE47843.1"/>
    </source>
</evidence>
<dbReference type="InterPro" id="IPR000182">
    <property type="entry name" value="GNAT_dom"/>
</dbReference>
<dbReference type="SUPFAM" id="SSF55729">
    <property type="entry name" value="Acyl-CoA N-acyltransferases (Nat)"/>
    <property type="match status" value="1"/>
</dbReference>
<protein>
    <submittedName>
        <fullName evidence="2">GNAT acetyltransferase-like protein</fullName>
    </submittedName>
    <submittedName>
        <fullName evidence="3">GNAT family N-acetyltransferase</fullName>
    </submittedName>
</protein>
<dbReference type="AlphaFoldDB" id="A0A2V4VNU0"/>
<sequence length="265" mass="30669">MRKLTLDEYASVLPLLDSIQNKAVYALSVIHGTQEGCVYVNEGKRTTSVFITSCGGFYGLAGDETNDAFTQDVIQYMNNESNHPDFFALGVYTKDWENKLHDYHIKHSRKISRTYYRFNQDRFINSYGEFDITLEKPFKYYPLDLDISTIYREQFYPYYQLVWSSAEQFCAHGIGHFIMKHDELISVCTSPYVGGGYAEIDVITIEQYQRKGLASVVGLHFIQDCLSRNLIPNWSCHTDNAASNELARKLGFEEIGEHSMYWYHV</sequence>
<dbReference type="PANTHER" id="PTHR31143:SF2">
    <property type="entry name" value="FR47-LIKE DOMAIN-CONTAINING PROTEIN-RELATED"/>
    <property type="match status" value="1"/>
</dbReference>
<proteinExistence type="predicted"/>
<dbReference type="Pfam" id="PF12746">
    <property type="entry name" value="GNAT_acetyltran"/>
    <property type="match status" value="1"/>
</dbReference>
<evidence type="ECO:0000313" key="3">
    <source>
        <dbReference type="EMBL" id="QKS59062.1"/>
    </source>
</evidence>
<reference evidence="3 5" key="2">
    <citation type="submission" date="2020-06" db="EMBL/GenBank/DDBJ databases">
        <title>Complete genome of Paenibacillus barcinonensis KACC11450.</title>
        <authorList>
            <person name="Kim M."/>
            <person name="Park Y.-J."/>
            <person name="Shin J.-H."/>
        </authorList>
    </citation>
    <scope>NUCLEOTIDE SEQUENCE [LARGE SCALE GENOMIC DNA]</scope>
    <source>
        <strain evidence="3 5">KACC11450</strain>
    </source>
</reference>
<dbReference type="Gene3D" id="3.40.630.30">
    <property type="match status" value="1"/>
</dbReference>
<dbReference type="InterPro" id="IPR016181">
    <property type="entry name" value="Acyl_CoA_acyltransferase"/>
</dbReference>
<dbReference type="EMBL" id="QJSW01000011">
    <property type="protein sequence ID" value="PYE47843.1"/>
    <property type="molecule type" value="Genomic_DNA"/>
</dbReference>
<dbReference type="RefSeq" id="WP_110897757.1">
    <property type="nucleotide sequence ID" value="NZ_CP054614.1"/>
</dbReference>
<dbReference type="InterPro" id="IPR027365">
    <property type="entry name" value="GNAT_acetyltra_YdfB-like"/>
</dbReference>
<dbReference type="EMBL" id="CP054614">
    <property type="protein sequence ID" value="QKS59062.1"/>
    <property type="molecule type" value="Genomic_DNA"/>
</dbReference>
<gene>
    <name evidence="2" type="ORF">DFQ00_111142</name>
    <name evidence="3" type="ORF">HUB98_24540</name>
</gene>
<evidence type="ECO:0000259" key="1">
    <source>
        <dbReference type="PROSITE" id="PS51186"/>
    </source>
</evidence>
<evidence type="ECO:0000313" key="5">
    <source>
        <dbReference type="Proteomes" id="UP000509327"/>
    </source>
</evidence>
<keyword evidence="5" id="KW-1185">Reference proteome</keyword>
<reference evidence="2 4" key="1">
    <citation type="submission" date="2018-06" db="EMBL/GenBank/DDBJ databases">
        <title>Genomic Encyclopedia of Type Strains, Phase III (KMG-III): the genomes of soil and plant-associated and newly described type strains.</title>
        <authorList>
            <person name="Whitman W."/>
        </authorList>
    </citation>
    <scope>NUCLEOTIDE SEQUENCE [LARGE SCALE GENOMIC DNA]</scope>
    <source>
        <strain evidence="2 4">CECT 7022</strain>
    </source>
</reference>
<dbReference type="GO" id="GO:0016747">
    <property type="term" value="F:acyltransferase activity, transferring groups other than amino-acyl groups"/>
    <property type="evidence" value="ECO:0007669"/>
    <property type="project" value="InterPro"/>
</dbReference>
<feature type="domain" description="N-acetyltransferase" evidence="1">
    <location>
        <begin position="138"/>
        <end position="265"/>
    </location>
</feature>
<organism evidence="2 4">
    <name type="scientific">Paenibacillus barcinonensis</name>
    <dbReference type="NCBI Taxonomy" id="198119"/>
    <lineage>
        <taxon>Bacteria</taxon>
        <taxon>Bacillati</taxon>
        <taxon>Bacillota</taxon>
        <taxon>Bacilli</taxon>
        <taxon>Bacillales</taxon>
        <taxon>Paenibacillaceae</taxon>
        <taxon>Paenibacillus</taxon>
    </lineage>
</organism>